<dbReference type="AlphaFoldDB" id="A0A0W1RCM7"/>
<comment type="caution">
    <text evidence="2">The sequence shown here is derived from an EMBL/GenBank/DDBJ whole genome shotgun (WGS) entry which is preliminary data.</text>
</comment>
<evidence type="ECO:0000259" key="1">
    <source>
        <dbReference type="Pfam" id="PF12697"/>
    </source>
</evidence>
<dbReference type="Proteomes" id="UP000054387">
    <property type="component" value="Unassembled WGS sequence"/>
</dbReference>
<dbReference type="Gene3D" id="3.40.50.1820">
    <property type="entry name" value="alpha/beta hydrolase"/>
    <property type="match status" value="1"/>
</dbReference>
<dbReference type="STRING" id="1514971.AUR64_05420"/>
<evidence type="ECO:0000313" key="3">
    <source>
        <dbReference type="Proteomes" id="UP000054387"/>
    </source>
</evidence>
<dbReference type="Pfam" id="PF12697">
    <property type="entry name" value="Abhydrolase_6"/>
    <property type="match status" value="1"/>
</dbReference>
<proteinExistence type="predicted"/>
<dbReference type="PRINTS" id="PR00111">
    <property type="entry name" value="ABHYDROLASE"/>
</dbReference>
<dbReference type="OrthoDB" id="7466at2157"/>
<dbReference type="RefSeq" id="WP_058580434.1">
    <property type="nucleotide sequence ID" value="NZ_LOPU01000013.1"/>
</dbReference>
<organism evidence="2 3">
    <name type="scientific">Haloprofundus marisrubri</name>
    <dbReference type="NCBI Taxonomy" id="1514971"/>
    <lineage>
        <taxon>Archaea</taxon>
        <taxon>Methanobacteriati</taxon>
        <taxon>Methanobacteriota</taxon>
        <taxon>Stenosarchaea group</taxon>
        <taxon>Halobacteria</taxon>
        <taxon>Halobacteriales</taxon>
        <taxon>Haloferacaceae</taxon>
        <taxon>Haloprofundus</taxon>
    </lineage>
</organism>
<dbReference type="PANTHER" id="PTHR43433">
    <property type="entry name" value="HYDROLASE, ALPHA/BETA FOLD FAMILY PROTEIN"/>
    <property type="match status" value="1"/>
</dbReference>
<sequence>MGNRIDYGYLDGRHPYHRVGTGPRRLVVFPGLSDPLSGREPSRVVAELLANYYYRRYTDEYTVWVVSRPRGMPAGHTTRDMAADYAEVVADIGSASVLGLSMGGLVAQQFAADYPQLTRRLVLGVSGCYVGQEGAETLGRWSSWAERDEWREILLDSVAVTYSGYRSTLYPPLLQLVGGRFVPDPLVGSDVGVSCRACLDHDSRRRLGNIDAPTLVVGGAHDHFFTEEILRETVAGIPEGRLALLGGVGHGAFEERQATVDATVRRFLRGQTEAMARLD</sequence>
<reference evidence="2 3" key="1">
    <citation type="submission" date="2015-12" db="EMBL/GenBank/DDBJ databases">
        <title>Haloprofundus marisrubri gen. nov., sp. nov., an extremely halophilic archaeon isolated from the Discovery deep brine-seawater interface in the Red Sea.</title>
        <authorList>
            <person name="Zhang G."/>
            <person name="Stingl U."/>
            <person name="Rashid M."/>
        </authorList>
    </citation>
    <scope>NUCLEOTIDE SEQUENCE [LARGE SCALE GENOMIC DNA]</scope>
    <source>
        <strain evidence="2 3">SB9</strain>
    </source>
</reference>
<name>A0A0W1RCM7_9EURY</name>
<keyword evidence="3" id="KW-1185">Reference proteome</keyword>
<dbReference type="InterPro" id="IPR050471">
    <property type="entry name" value="AB_hydrolase"/>
</dbReference>
<evidence type="ECO:0000313" key="2">
    <source>
        <dbReference type="EMBL" id="KTG11149.1"/>
    </source>
</evidence>
<accession>A0A0W1RCM7</accession>
<dbReference type="SUPFAM" id="SSF53474">
    <property type="entry name" value="alpha/beta-Hydrolases"/>
    <property type="match status" value="1"/>
</dbReference>
<dbReference type="EMBL" id="LOPU01000013">
    <property type="protein sequence ID" value="KTG11149.1"/>
    <property type="molecule type" value="Genomic_DNA"/>
</dbReference>
<dbReference type="InterPro" id="IPR029058">
    <property type="entry name" value="AB_hydrolase_fold"/>
</dbReference>
<gene>
    <name evidence="2" type="ORF">AUR64_05420</name>
</gene>
<dbReference type="InterPro" id="IPR000073">
    <property type="entry name" value="AB_hydrolase_1"/>
</dbReference>
<dbReference type="PANTHER" id="PTHR43433:SF5">
    <property type="entry name" value="AB HYDROLASE-1 DOMAIN-CONTAINING PROTEIN"/>
    <property type="match status" value="1"/>
</dbReference>
<feature type="domain" description="AB hydrolase-1" evidence="1">
    <location>
        <begin position="50"/>
        <end position="261"/>
    </location>
</feature>
<protein>
    <recommendedName>
        <fullName evidence="1">AB hydrolase-1 domain-containing protein</fullName>
    </recommendedName>
</protein>